<reference evidence="7 8" key="1">
    <citation type="submission" date="2022-01" db="EMBL/GenBank/DDBJ databases">
        <title>Dethiosulfovibrio faecalis sp. nov., a novel proteolytic, non-sulfur-reducing bacterium isolated from a marine aquaculture solid waste bioreactor.</title>
        <authorList>
            <person name="Grabowski S."/>
            <person name="Apolinario E."/>
            <person name="Schneider N."/>
            <person name="Marshall C.W."/>
            <person name="Sowers K.R."/>
        </authorList>
    </citation>
    <scope>NUCLEOTIDE SEQUENCE [LARGE SCALE GENOMIC DNA]</scope>
    <source>
        <strain evidence="7 8">DSM 12537</strain>
    </source>
</reference>
<evidence type="ECO:0000313" key="8">
    <source>
        <dbReference type="Proteomes" id="UP001200430"/>
    </source>
</evidence>
<accession>A0ABS9ELR9</accession>
<dbReference type="PANTHER" id="PTHR22926:SF5">
    <property type="entry name" value="PHOSPHO-N-ACETYLMURAMOYL-PENTAPEPTIDE-TRANSFERASE HOMOLOG"/>
    <property type="match status" value="1"/>
</dbReference>
<dbReference type="PANTHER" id="PTHR22926">
    <property type="entry name" value="PHOSPHO-N-ACETYLMURAMOYL-PENTAPEPTIDE-TRANSFERASE"/>
    <property type="match status" value="1"/>
</dbReference>
<dbReference type="EMBL" id="JAKGUD010000003">
    <property type="protein sequence ID" value="MCF4142152.1"/>
    <property type="molecule type" value="Genomic_DNA"/>
</dbReference>
<gene>
    <name evidence="7" type="ORF">L2W38_04925</name>
</gene>
<evidence type="ECO:0000256" key="6">
    <source>
        <dbReference type="SAM" id="Phobius"/>
    </source>
</evidence>
<feature type="transmembrane region" description="Helical" evidence="6">
    <location>
        <begin position="77"/>
        <end position="96"/>
    </location>
</feature>
<name>A0ABS9ELR9_9BACT</name>
<feature type="transmembrane region" description="Helical" evidence="6">
    <location>
        <begin position="181"/>
        <end position="209"/>
    </location>
</feature>
<keyword evidence="2" id="KW-0808">Transferase</keyword>
<proteinExistence type="predicted"/>
<feature type="transmembrane region" description="Helical" evidence="6">
    <location>
        <begin position="141"/>
        <end position="161"/>
    </location>
</feature>
<feature type="transmembrane region" description="Helical" evidence="6">
    <location>
        <begin position="248"/>
        <end position="267"/>
    </location>
</feature>
<evidence type="ECO:0000256" key="5">
    <source>
        <dbReference type="ARBA" id="ARBA00023136"/>
    </source>
</evidence>
<evidence type="ECO:0000256" key="3">
    <source>
        <dbReference type="ARBA" id="ARBA00022692"/>
    </source>
</evidence>
<keyword evidence="3 6" id="KW-0812">Transmembrane</keyword>
<keyword evidence="5 6" id="KW-0472">Membrane</keyword>
<feature type="transmembrane region" description="Helical" evidence="6">
    <location>
        <begin position="221"/>
        <end position="242"/>
    </location>
</feature>
<keyword evidence="8" id="KW-1185">Reference proteome</keyword>
<feature type="transmembrane region" description="Helical" evidence="6">
    <location>
        <begin position="53"/>
        <end position="72"/>
    </location>
</feature>
<keyword evidence="4 6" id="KW-1133">Transmembrane helix</keyword>
<dbReference type="InterPro" id="IPR000715">
    <property type="entry name" value="Glycosyl_transferase_4"/>
</dbReference>
<feature type="transmembrane region" description="Helical" evidence="6">
    <location>
        <begin position="291"/>
        <end position="315"/>
    </location>
</feature>
<dbReference type="RefSeq" id="WP_236098900.1">
    <property type="nucleotide sequence ID" value="NZ_JAKGUD010000003.1"/>
</dbReference>
<sequence>MTIGLLIWGLVLFFFSILAQSRWIVWLKRRDFKLAQKSYGPARGEEKSKTPSLGGAVFMITALPSILIGWALGDGSLIFQILLWSLPLASGGIGLWDDILKYSRSSSEGLSSLQKLSAQVLISLIWSVVVQRYLGIAVLPGVYLSPMLSVLICSFLVVSMLNGVNVTDGLDGLAAGASSISLIFICTVASAGISGVAAGLAMTLGFLWYNSFPARIFMGDCGSHFLGGLLVSISVCGGGLLYVVPAGALFGVEILSVAIQIVAIRVFSKKVFKMSPIHHHFELSGWSEVQIVLRFWIVHLVGIVTLFLFGMGLGLHF</sequence>
<dbReference type="InterPro" id="IPR018480">
    <property type="entry name" value="PNAcMuramoyl-5peptid_Trfase_CS"/>
</dbReference>
<evidence type="ECO:0000256" key="4">
    <source>
        <dbReference type="ARBA" id="ARBA00022989"/>
    </source>
</evidence>
<protein>
    <submittedName>
        <fullName evidence="7">Phospho-N-acetylmuramoyl-pentapeptide-transferase</fullName>
    </submittedName>
</protein>
<evidence type="ECO:0000256" key="1">
    <source>
        <dbReference type="ARBA" id="ARBA00004141"/>
    </source>
</evidence>
<dbReference type="Pfam" id="PF00953">
    <property type="entry name" value="Glycos_transf_4"/>
    <property type="match status" value="1"/>
</dbReference>
<comment type="subcellular location">
    <subcellularLocation>
        <location evidence="1">Membrane</location>
        <topology evidence="1">Multi-pass membrane protein</topology>
    </subcellularLocation>
</comment>
<evidence type="ECO:0000313" key="7">
    <source>
        <dbReference type="EMBL" id="MCF4142152.1"/>
    </source>
</evidence>
<dbReference type="Proteomes" id="UP001200430">
    <property type="component" value="Unassembled WGS sequence"/>
</dbReference>
<organism evidence="7 8">
    <name type="scientific">Dethiosulfovibrio marinus</name>
    <dbReference type="NCBI Taxonomy" id="133532"/>
    <lineage>
        <taxon>Bacteria</taxon>
        <taxon>Thermotogati</taxon>
        <taxon>Synergistota</taxon>
        <taxon>Synergistia</taxon>
        <taxon>Synergistales</taxon>
        <taxon>Dethiosulfovibrionaceae</taxon>
        <taxon>Dethiosulfovibrio</taxon>
    </lineage>
</organism>
<comment type="caution">
    <text evidence="7">The sequence shown here is derived from an EMBL/GenBank/DDBJ whole genome shotgun (WGS) entry which is preliminary data.</text>
</comment>
<evidence type="ECO:0000256" key="2">
    <source>
        <dbReference type="ARBA" id="ARBA00022679"/>
    </source>
</evidence>
<dbReference type="PROSITE" id="PS01348">
    <property type="entry name" value="MRAY_2"/>
    <property type="match status" value="1"/>
</dbReference>